<evidence type="ECO:0000313" key="3">
    <source>
        <dbReference type="EMBL" id="GEN04365.1"/>
    </source>
</evidence>
<evidence type="ECO:0000313" key="4">
    <source>
        <dbReference type="EMBL" id="OUI88118.1"/>
    </source>
</evidence>
<dbReference type="InterPro" id="IPR029058">
    <property type="entry name" value="AB_hydrolase_fold"/>
</dbReference>
<reference evidence="4" key="3">
    <citation type="submission" date="2014-06" db="EMBL/GenBank/DDBJ databases">
        <authorList>
            <person name="Ju J."/>
            <person name="Zhang J."/>
        </authorList>
    </citation>
    <scope>NUCLEOTIDE SEQUENCE [LARGE SCALE GENOMIC DNA]</scope>
    <source>
        <strain evidence="4">DmL_051</strain>
    </source>
</reference>
<comment type="caution">
    <text evidence="4">The sequence shown here is derived from an EMBL/GenBank/DDBJ whole genome shotgun (WGS) entry which is preliminary data.</text>
</comment>
<dbReference type="GO" id="GO:0004806">
    <property type="term" value="F:triacylglycerol lipase activity"/>
    <property type="evidence" value="ECO:0007669"/>
    <property type="project" value="InterPro"/>
</dbReference>
<reference evidence="6" key="2">
    <citation type="submission" date="2014-06" db="EMBL/GenBank/DDBJ databases">
        <authorList>
            <person name="Winans N.J."/>
            <person name="Newell P.D."/>
            <person name="Douglas A.E."/>
        </authorList>
    </citation>
    <scope>NUCLEOTIDE SEQUENCE [LARGE SCALE GENOMIC DNA]</scope>
</reference>
<feature type="signal peptide" evidence="1">
    <location>
        <begin position="1"/>
        <end position="29"/>
    </location>
</feature>
<name>A0A252AER7_9PROT</name>
<organism evidence="4 6">
    <name type="scientific">Acetobacter indonesiensis</name>
    <dbReference type="NCBI Taxonomy" id="104101"/>
    <lineage>
        <taxon>Bacteria</taxon>
        <taxon>Pseudomonadati</taxon>
        <taxon>Pseudomonadota</taxon>
        <taxon>Alphaproteobacteria</taxon>
        <taxon>Acetobacterales</taxon>
        <taxon>Acetobacteraceae</taxon>
        <taxon>Acetobacter</taxon>
    </lineage>
</organism>
<dbReference type="InterPro" id="IPR005152">
    <property type="entry name" value="Lipase_secreted"/>
</dbReference>
<evidence type="ECO:0000313" key="7">
    <source>
        <dbReference type="Proteomes" id="UP000321104"/>
    </source>
</evidence>
<dbReference type="EMBL" id="BAMW01000021">
    <property type="protein sequence ID" value="GAN63091.1"/>
    <property type="molecule type" value="Genomic_DNA"/>
</dbReference>
<protein>
    <submittedName>
        <fullName evidence="3">Lipase</fullName>
    </submittedName>
    <submittedName>
        <fullName evidence="4">Signal peptide-containing protein</fullName>
    </submittedName>
</protein>
<dbReference type="Gene3D" id="3.40.50.1820">
    <property type="entry name" value="alpha/beta hydrolase"/>
    <property type="match status" value="2"/>
</dbReference>
<reference evidence="2 5" key="1">
    <citation type="submission" date="2012-11" db="EMBL/GenBank/DDBJ databases">
        <title>Whole genome sequence of Acetobacter indonesiensis 5H-1.</title>
        <authorList>
            <person name="Azuma Y."/>
            <person name="Higashiura N."/>
            <person name="Hirakawa H."/>
            <person name="Matsushita K."/>
        </authorList>
    </citation>
    <scope>NUCLEOTIDE SEQUENCE [LARGE SCALE GENOMIC DNA]</scope>
    <source>
        <strain evidence="2 5">5H-1</strain>
    </source>
</reference>
<dbReference type="GO" id="GO:0016042">
    <property type="term" value="P:lipid catabolic process"/>
    <property type="evidence" value="ECO:0007669"/>
    <property type="project" value="InterPro"/>
</dbReference>
<proteinExistence type="predicted"/>
<keyword evidence="5" id="KW-1185">Reference proteome</keyword>
<dbReference type="EMBL" id="JOPA01000124">
    <property type="protein sequence ID" value="OUI88118.1"/>
    <property type="molecule type" value="Genomic_DNA"/>
</dbReference>
<dbReference type="PIRSF" id="PIRSF029171">
    <property type="entry name" value="Esterase_LipA"/>
    <property type="match status" value="1"/>
</dbReference>
<dbReference type="EMBL" id="BJXQ01000017">
    <property type="protein sequence ID" value="GEN04365.1"/>
    <property type="molecule type" value="Genomic_DNA"/>
</dbReference>
<dbReference type="AlphaFoldDB" id="A0A252AER7"/>
<evidence type="ECO:0000313" key="5">
    <source>
        <dbReference type="Proteomes" id="UP000032673"/>
    </source>
</evidence>
<dbReference type="PANTHER" id="PTHR34853">
    <property type="match status" value="1"/>
</dbReference>
<dbReference type="Proteomes" id="UP000194641">
    <property type="component" value="Unassembled WGS sequence"/>
</dbReference>
<reference evidence="3 7" key="4">
    <citation type="submission" date="2019-07" db="EMBL/GenBank/DDBJ databases">
        <title>Whole genome shotgun sequence of Acetobacter indonesiensis NBRC 16471.</title>
        <authorList>
            <person name="Hosoyama A."/>
            <person name="Uohara A."/>
            <person name="Ohji S."/>
            <person name="Ichikawa N."/>
        </authorList>
    </citation>
    <scope>NUCLEOTIDE SEQUENCE [LARGE SCALE GENOMIC DNA]</scope>
    <source>
        <strain evidence="3 7">NBRC 16471</strain>
    </source>
</reference>
<dbReference type="Proteomes" id="UP000032673">
    <property type="component" value="Unassembled WGS sequence"/>
</dbReference>
<dbReference type="PROSITE" id="PS51257">
    <property type="entry name" value="PROKAR_LIPOPROTEIN"/>
    <property type="match status" value="1"/>
</dbReference>
<dbReference type="PANTHER" id="PTHR34853:SF1">
    <property type="entry name" value="LIPASE 5"/>
    <property type="match status" value="1"/>
</dbReference>
<accession>A0A252AER7</accession>
<evidence type="ECO:0000256" key="1">
    <source>
        <dbReference type="SAM" id="SignalP"/>
    </source>
</evidence>
<keyword evidence="1" id="KW-0732">Signal</keyword>
<gene>
    <name evidence="2" type="ORF">Abin_021_002</name>
    <name evidence="3" type="ORF">AIN02nite_23900</name>
    <name evidence="4" type="ORF">HK17_02965</name>
</gene>
<dbReference type="Proteomes" id="UP000321104">
    <property type="component" value="Unassembled WGS sequence"/>
</dbReference>
<dbReference type="Pfam" id="PF03583">
    <property type="entry name" value="LIP"/>
    <property type="match status" value="1"/>
</dbReference>
<evidence type="ECO:0000313" key="6">
    <source>
        <dbReference type="Proteomes" id="UP000194641"/>
    </source>
</evidence>
<feature type="chain" id="PRO_5044571036" evidence="1">
    <location>
        <begin position="30"/>
        <end position="409"/>
    </location>
</feature>
<sequence>MANQTFKQKRSFNALVMAGVVGLSLSACATPDTKPVAPPAQTAGQLVNSAPLDAGLSLPDAGKSLRITYLSTNGITGSGLVPVTAEVIFPKGEAPAGGWPIVAWSHGTVGIADSCAPSLHPYTERNKAYLTAWLNRGFAIVATDYQGLGGEGPHPYLNVRTEAYSVLDSIRAALAGVPGLQNKVMLVGQSQGAGAAFGAAAYAPDYAPSLDIRGTVATGIPYMTPEVLKMLLTQKEHTSSKAKKAIKQQDPVVAYALLLGASLGNIDPDFKPDEAFTAKAMPAYQSASKVCLGPLMAQIKEDGLTRKNTLQPTFGKALSPVFQGMMYPTLALKQPLFVGTGSADIDVAASSQQALVKAACAAGATVQAHVYKGLDHSQTVLASLLDSAAFTKAVMDGLPVTGNCAASAH</sequence>
<dbReference type="SUPFAM" id="SSF53474">
    <property type="entry name" value="alpha/beta-Hydrolases"/>
    <property type="match status" value="1"/>
</dbReference>
<evidence type="ECO:0000313" key="2">
    <source>
        <dbReference type="EMBL" id="GAN63091.1"/>
    </source>
</evidence>